<keyword evidence="2" id="KW-0802">TPR repeat</keyword>
<dbReference type="RefSeq" id="WP_210221908.1">
    <property type="nucleotide sequence ID" value="NZ_CP072801.1"/>
</dbReference>
<dbReference type="PANTHER" id="PTHR45641">
    <property type="entry name" value="TETRATRICOPEPTIDE REPEAT PROTEIN (AFU_ORTHOLOGUE AFUA_6G03870)"/>
    <property type="match status" value="1"/>
</dbReference>
<dbReference type="Gene3D" id="1.25.40.10">
    <property type="entry name" value="Tetratricopeptide repeat domain"/>
    <property type="match status" value="3"/>
</dbReference>
<dbReference type="SMART" id="SM00028">
    <property type="entry name" value="TPR"/>
    <property type="match status" value="7"/>
</dbReference>
<gene>
    <name evidence="4" type="ORF">J9253_16030</name>
</gene>
<feature type="domain" description="CHAT" evidence="3">
    <location>
        <begin position="78"/>
        <end position="325"/>
    </location>
</feature>
<dbReference type="SUPFAM" id="SSF52540">
    <property type="entry name" value="P-loop containing nucleoside triphosphate hydrolases"/>
    <property type="match status" value="1"/>
</dbReference>
<sequence>MQHYTLELFRKDDSRFELRVLDGTWQTFPLIEQAEIDALLALAAADYRVTAPNLEQRGQDLFNWVDSHSNGWLRRVRHRQQPLSLVLDVREAGLRHLPWELLHDGVKFLCADPFQWFTPLRRVTPPDRKHDWQPQKRQLGVLFMASSPEDVQPVLDFEAEESGILQATARKPLDLQVEESGSLQGLAERLTERADSPDVIHVSGHADIDKASGQPVFLLEDEVGLCAPATPAELARTLRDANSAPRVVFLSGCRTGESSQQDDMLSFSEQVVTAGVPVVLGWALPVGDVAASQAAAALYDKLATGFDIAEAVALARQALLENHSPYWHLLRCYVDGSALNPLVAKGKLRVRPHDTPQQFLDAGGRVPVCARTAFIGRRRLLQRSLRSLRAWQGDEAYAEGILLYGMGGLGKSSAAARLIDRLRNSHEAVVCYGGLDETVLVAALGKALPKAQSLLNDAQQTLEQRLRDLFEPEDNLLCAKPLLLVFDDFEQNIPLARRKLGQAAYHPASLAVLHTVLQAIHDSQSDTRVIVTSRFDVPVPRPCRLHTENPQTLHAADLKKKLAQLPGLQPVAHGGGQDKAVENALRQRAVEVAAGNPRLLEWLHGVLQERSLPVSALLDKLEQEEARFREDVLISELVDAQTPAVRHALACAALYRLPVTLAAIEALNDDPHTAQHLQTAAKVGLVEIVPTNHGTTHFVSPLLEAVLAEVLSVADRQPLAAKASQHLFEVMPDNRSEEWSQEIVRLAVLGQEQSIAAEVGDKLAANMQGNNRYREAEKLCQLVLTLGEEFRILTTLARAEQSLGSGTSAITHIERAVQLMPVDKTGLSDNLLKETAFTMGFFADILQARGQLDEALNIRQTEQLPVYEKLGDVRSKAVTMGCIADILQARGQLDEALNTLNETLPVYEKLGDVRSKAVTMGKIADILQARGQLDEALNIRQTEELPVYEKLGDVRSKAVTMGKIADILQARGQLDEALNTLNETLPVYEKLGDVRSKAVTMGKIADILQARGQLDEALNIRQTEELPVYEKLGDVRSKAVTMGKIADILQARGQLDEALNTLNETLPVYEKLGDVRSKAVTMGCIADILQARGQLDEALNIRQTEELPVYEKLGDVRSKAVTMGCIADILQARGQLDEALNTLNETLPVYEKLGDVRSKAVTMGKIADILQARGQLDEALNIRQTEQLPVYEKLGDVRSKAVTMGCIADILQARGQLDEALNIRQTEELPVYEKLGDVRSKAVTMGCIADILQARGQLDEALNTLNETLPVYEKLGDVRSKAVTMGKIADILQARGQLDEALNIRQTEQLPVYEKLGDVRSKAVTMGCIADILQARGQLDEALNIRQTEELPVYEKLGDVRSKAVTMGKIADILQARGQLDEALNTLNETLPVYEKLGDVREKAVTMGKIADILQARGQLDEALNIRQTEELPVYEKLGDVRSLLVGRAKLAMLLWKMDAAVNAAHVQELLCLALTDARRLQIPEAGTIENILSNRGLSCDK</sequence>
<dbReference type="InterPro" id="IPR027417">
    <property type="entry name" value="P-loop_NTPase"/>
</dbReference>
<dbReference type="Pfam" id="PF13424">
    <property type="entry name" value="TPR_12"/>
    <property type="match status" value="6"/>
</dbReference>
<evidence type="ECO:0000256" key="2">
    <source>
        <dbReference type="ARBA" id="ARBA00022803"/>
    </source>
</evidence>
<dbReference type="InterPro" id="IPR024983">
    <property type="entry name" value="CHAT_dom"/>
</dbReference>
<evidence type="ECO:0000313" key="5">
    <source>
        <dbReference type="Proteomes" id="UP000672039"/>
    </source>
</evidence>
<keyword evidence="5" id="KW-1185">Reference proteome</keyword>
<proteinExistence type="predicted"/>
<evidence type="ECO:0000256" key="1">
    <source>
        <dbReference type="ARBA" id="ARBA00022737"/>
    </source>
</evidence>
<name>A0ABX7WSX1_9GAMM</name>
<evidence type="ECO:0000313" key="4">
    <source>
        <dbReference type="EMBL" id="QTR45498.1"/>
    </source>
</evidence>
<protein>
    <submittedName>
        <fullName evidence="4">Tetratricopeptide repeat protein</fullName>
    </submittedName>
</protein>
<keyword evidence="1" id="KW-0677">Repeat</keyword>
<dbReference type="SUPFAM" id="SSF48452">
    <property type="entry name" value="TPR-like"/>
    <property type="match status" value="5"/>
</dbReference>
<accession>A0ABX7WSX1</accession>
<evidence type="ECO:0000259" key="3">
    <source>
        <dbReference type="Pfam" id="PF12770"/>
    </source>
</evidence>
<reference evidence="4 5" key="1">
    <citation type="submission" date="2021-04" db="EMBL/GenBank/DDBJ databases">
        <title>Genomics, taxonomy and metabolism of representatives of sulfur bacteria of the genus Thiothrix: Thiothrix fructosivorans QT, Thiothrix unzii A1T and three new species, Thiothrix subterranea sp. nov., Thiothrix litoralis sp. nov. and 'Candidatus Thiothrix anitrata' sp. nov.</title>
        <authorList>
            <person name="Ravin N.V."/>
            <person name="Smolyakov D."/>
            <person name="Rudenko T.S."/>
            <person name="Mardanov A.V."/>
            <person name="Beletsky A.V."/>
            <person name="Markov N.D."/>
            <person name="Fomenkov A.I."/>
            <person name="Roberts R.J."/>
            <person name="Karnachuk O.V."/>
            <person name="Novikov A."/>
            <person name="Grabovich M.Y."/>
        </authorList>
    </citation>
    <scope>NUCLEOTIDE SEQUENCE [LARGE SCALE GENOMIC DNA]</scope>
    <source>
        <strain evidence="4 5">AS</strain>
    </source>
</reference>
<dbReference type="Proteomes" id="UP000672039">
    <property type="component" value="Chromosome"/>
</dbReference>
<dbReference type="PANTHER" id="PTHR45641:SF19">
    <property type="entry name" value="NEPHROCYSTIN-3"/>
    <property type="match status" value="1"/>
</dbReference>
<dbReference type="Gene3D" id="3.40.50.300">
    <property type="entry name" value="P-loop containing nucleotide triphosphate hydrolases"/>
    <property type="match status" value="1"/>
</dbReference>
<dbReference type="Pfam" id="PF12770">
    <property type="entry name" value="CHAT"/>
    <property type="match status" value="1"/>
</dbReference>
<dbReference type="EMBL" id="CP072801">
    <property type="protein sequence ID" value="QTR45498.1"/>
    <property type="molecule type" value="Genomic_DNA"/>
</dbReference>
<dbReference type="InterPro" id="IPR019734">
    <property type="entry name" value="TPR_rpt"/>
</dbReference>
<organism evidence="4 5">
    <name type="scientific">Thiothrix litoralis</name>
    <dbReference type="NCBI Taxonomy" id="2891210"/>
    <lineage>
        <taxon>Bacteria</taxon>
        <taxon>Pseudomonadati</taxon>
        <taxon>Pseudomonadota</taxon>
        <taxon>Gammaproteobacteria</taxon>
        <taxon>Thiotrichales</taxon>
        <taxon>Thiotrichaceae</taxon>
        <taxon>Thiothrix</taxon>
    </lineage>
</organism>
<dbReference type="InterPro" id="IPR011990">
    <property type="entry name" value="TPR-like_helical_dom_sf"/>
</dbReference>